<sequence length="334" mass="37338">MAFAAVPVMIPQMQDALKQPERWNSDWENIIRNMEDRFTPPVLVDSVALAFAAQPLRRDGSLLEHQGILSNLCRTQALLTGAALTYFAHLDLEERWMKASPDLRGKHILIGLSNACSIARNLHDARVYCGRELTLSHLRSDGRTVLDLLKAVMLPELAMPEEPKLIPHPAWDAFAAAQARGSPNDSEKYALASILTLRTKLICHVIHATLNSFVGVELPTVAVAKYKKKNNPGEPFLGREFGQSVAESMLGVAGAKAQAKENKAAWKERQRSRTEYCSYGGCSKANDGSAKFPRCKKCWDNMQREILYCSTECQKADWKPHHKSICDRASRRQL</sequence>
<evidence type="ECO:0000256" key="4">
    <source>
        <dbReference type="PROSITE-ProRule" id="PRU00134"/>
    </source>
</evidence>
<evidence type="ECO:0000313" key="6">
    <source>
        <dbReference type="EMBL" id="KAJ7713552.1"/>
    </source>
</evidence>
<protein>
    <recommendedName>
        <fullName evidence="5">MYND-type domain-containing protein</fullName>
    </recommendedName>
</protein>
<gene>
    <name evidence="7" type="ORF">B0H16DRAFT_365233</name>
    <name evidence="6" type="ORF">B0H16DRAFT_542110</name>
</gene>
<proteinExistence type="predicted"/>
<dbReference type="SUPFAM" id="SSF144232">
    <property type="entry name" value="HIT/MYND zinc finger-like"/>
    <property type="match status" value="1"/>
</dbReference>
<dbReference type="InterPro" id="IPR002893">
    <property type="entry name" value="Znf_MYND"/>
</dbReference>
<reference evidence="6" key="1">
    <citation type="submission" date="2023-03" db="EMBL/GenBank/DDBJ databases">
        <title>Massive genome expansion in bonnet fungi (Mycena s.s.) driven by repeated elements and novel gene families across ecological guilds.</title>
        <authorList>
            <consortium name="Lawrence Berkeley National Laboratory"/>
            <person name="Harder C.B."/>
            <person name="Miyauchi S."/>
            <person name="Viragh M."/>
            <person name="Kuo A."/>
            <person name="Thoen E."/>
            <person name="Andreopoulos B."/>
            <person name="Lu D."/>
            <person name="Skrede I."/>
            <person name="Drula E."/>
            <person name="Henrissat B."/>
            <person name="Morin E."/>
            <person name="Kohler A."/>
            <person name="Barry K."/>
            <person name="LaButti K."/>
            <person name="Morin E."/>
            <person name="Salamov A."/>
            <person name="Lipzen A."/>
            <person name="Mereny Z."/>
            <person name="Hegedus B."/>
            <person name="Baldrian P."/>
            <person name="Stursova M."/>
            <person name="Weitz H."/>
            <person name="Taylor A."/>
            <person name="Grigoriev I.V."/>
            <person name="Nagy L.G."/>
            <person name="Martin F."/>
            <person name="Kauserud H."/>
        </authorList>
    </citation>
    <scope>NUCLEOTIDE SEQUENCE</scope>
    <source>
        <strain evidence="6">CBHHK182m</strain>
    </source>
</reference>
<dbReference type="GO" id="GO:0008270">
    <property type="term" value="F:zinc ion binding"/>
    <property type="evidence" value="ECO:0007669"/>
    <property type="project" value="UniProtKB-KW"/>
</dbReference>
<dbReference type="AlphaFoldDB" id="A0AAD7MEU5"/>
<evidence type="ECO:0000313" key="7">
    <source>
        <dbReference type="EMBL" id="KAJ7721607.1"/>
    </source>
</evidence>
<dbReference type="EMBL" id="JARKIB010000341">
    <property type="protein sequence ID" value="KAJ7713552.1"/>
    <property type="molecule type" value="Genomic_DNA"/>
</dbReference>
<organism evidence="6 8">
    <name type="scientific">Mycena metata</name>
    <dbReference type="NCBI Taxonomy" id="1033252"/>
    <lineage>
        <taxon>Eukaryota</taxon>
        <taxon>Fungi</taxon>
        <taxon>Dikarya</taxon>
        <taxon>Basidiomycota</taxon>
        <taxon>Agaricomycotina</taxon>
        <taxon>Agaricomycetes</taxon>
        <taxon>Agaricomycetidae</taxon>
        <taxon>Agaricales</taxon>
        <taxon>Marasmiineae</taxon>
        <taxon>Mycenaceae</taxon>
        <taxon>Mycena</taxon>
    </lineage>
</organism>
<keyword evidence="8" id="KW-1185">Reference proteome</keyword>
<evidence type="ECO:0000313" key="8">
    <source>
        <dbReference type="Proteomes" id="UP001215598"/>
    </source>
</evidence>
<evidence type="ECO:0000256" key="1">
    <source>
        <dbReference type="ARBA" id="ARBA00022723"/>
    </source>
</evidence>
<dbReference type="EMBL" id="JARKIB010000228">
    <property type="protein sequence ID" value="KAJ7721607.1"/>
    <property type="molecule type" value="Genomic_DNA"/>
</dbReference>
<evidence type="ECO:0000256" key="3">
    <source>
        <dbReference type="ARBA" id="ARBA00022833"/>
    </source>
</evidence>
<accession>A0AAD7MEU5</accession>
<name>A0AAD7MEU5_9AGAR</name>
<dbReference type="Pfam" id="PF01753">
    <property type="entry name" value="zf-MYND"/>
    <property type="match status" value="1"/>
</dbReference>
<dbReference type="PROSITE" id="PS50865">
    <property type="entry name" value="ZF_MYND_2"/>
    <property type="match status" value="1"/>
</dbReference>
<feature type="domain" description="MYND-type" evidence="5">
    <location>
        <begin position="282"/>
        <end position="326"/>
    </location>
</feature>
<evidence type="ECO:0000259" key="5">
    <source>
        <dbReference type="PROSITE" id="PS50865"/>
    </source>
</evidence>
<keyword evidence="2 4" id="KW-0863">Zinc-finger</keyword>
<comment type="caution">
    <text evidence="6">The sequence shown here is derived from an EMBL/GenBank/DDBJ whole genome shotgun (WGS) entry which is preliminary data.</text>
</comment>
<keyword evidence="3" id="KW-0862">Zinc</keyword>
<dbReference type="Proteomes" id="UP001215598">
    <property type="component" value="Unassembled WGS sequence"/>
</dbReference>
<evidence type="ECO:0000256" key="2">
    <source>
        <dbReference type="ARBA" id="ARBA00022771"/>
    </source>
</evidence>
<keyword evidence="1" id="KW-0479">Metal-binding</keyword>
<dbReference type="Gene3D" id="6.10.140.2220">
    <property type="match status" value="1"/>
</dbReference>